<name>A0A4Z2GE98_9TELE</name>
<dbReference type="AlphaFoldDB" id="A0A4Z2GE98"/>
<organism evidence="1 2">
    <name type="scientific">Liparis tanakae</name>
    <name type="common">Tanaka's snailfish</name>
    <dbReference type="NCBI Taxonomy" id="230148"/>
    <lineage>
        <taxon>Eukaryota</taxon>
        <taxon>Metazoa</taxon>
        <taxon>Chordata</taxon>
        <taxon>Craniata</taxon>
        <taxon>Vertebrata</taxon>
        <taxon>Euteleostomi</taxon>
        <taxon>Actinopterygii</taxon>
        <taxon>Neopterygii</taxon>
        <taxon>Teleostei</taxon>
        <taxon>Neoteleostei</taxon>
        <taxon>Acanthomorphata</taxon>
        <taxon>Eupercaria</taxon>
        <taxon>Perciformes</taxon>
        <taxon>Cottioidei</taxon>
        <taxon>Cottales</taxon>
        <taxon>Liparidae</taxon>
        <taxon>Liparis</taxon>
    </lineage>
</organism>
<gene>
    <name evidence="1" type="ORF">EYF80_037922</name>
</gene>
<sequence>MPQLVRLCRVDVSSRSRTYAPEIRHNGNSDDNLFGVYSRPRHHRVSGSKAEPSPYRRCPCPFGGPCI</sequence>
<keyword evidence="2" id="KW-1185">Reference proteome</keyword>
<reference evidence="1 2" key="1">
    <citation type="submission" date="2019-03" db="EMBL/GenBank/DDBJ databases">
        <title>First draft genome of Liparis tanakae, snailfish: a comprehensive survey of snailfish specific genes.</title>
        <authorList>
            <person name="Kim W."/>
            <person name="Song I."/>
            <person name="Jeong J.-H."/>
            <person name="Kim D."/>
            <person name="Kim S."/>
            <person name="Ryu S."/>
            <person name="Song J.Y."/>
            <person name="Lee S.K."/>
        </authorList>
    </citation>
    <scope>NUCLEOTIDE SEQUENCE [LARGE SCALE GENOMIC DNA]</scope>
    <source>
        <tissue evidence="1">Muscle</tissue>
    </source>
</reference>
<evidence type="ECO:0000313" key="1">
    <source>
        <dbReference type="EMBL" id="TNN51896.1"/>
    </source>
</evidence>
<dbReference type="Proteomes" id="UP000314294">
    <property type="component" value="Unassembled WGS sequence"/>
</dbReference>
<proteinExistence type="predicted"/>
<evidence type="ECO:0000313" key="2">
    <source>
        <dbReference type="Proteomes" id="UP000314294"/>
    </source>
</evidence>
<protein>
    <submittedName>
        <fullName evidence="1">Uncharacterized protein</fullName>
    </submittedName>
</protein>
<dbReference type="EMBL" id="SRLO01000567">
    <property type="protein sequence ID" value="TNN51896.1"/>
    <property type="molecule type" value="Genomic_DNA"/>
</dbReference>
<comment type="caution">
    <text evidence="1">The sequence shown here is derived from an EMBL/GenBank/DDBJ whole genome shotgun (WGS) entry which is preliminary data.</text>
</comment>
<accession>A0A4Z2GE98</accession>